<keyword evidence="3" id="KW-0732">Signal</keyword>
<reference evidence="4 5" key="1">
    <citation type="submission" date="2019-04" db="EMBL/GenBank/DDBJ databases">
        <title>Draft genome of the big-headed turtle Platysternon megacephalum.</title>
        <authorList>
            <person name="Gong S."/>
        </authorList>
    </citation>
    <scope>NUCLEOTIDE SEQUENCE [LARGE SCALE GENOMIC DNA]</scope>
    <source>
        <strain evidence="4">DO16091913</strain>
        <tissue evidence="4">Muscle</tissue>
    </source>
</reference>
<feature type="compositionally biased region" description="Pro residues" evidence="1">
    <location>
        <begin position="86"/>
        <end position="104"/>
    </location>
</feature>
<feature type="signal peptide" evidence="3">
    <location>
        <begin position="1"/>
        <end position="28"/>
    </location>
</feature>
<keyword evidence="2" id="KW-0812">Transmembrane</keyword>
<comment type="caution">
    <text evidence="4">The sequence shown here is derived from an EMBL/GenBank/DDBJ whole genome shotgun (WGS) entry which is preliminary data.</text>
</comment>
<gene>
    <name evidence="4" type="ORF">DR999_PMT19617</name>
</gene>
<dbReference type="Proteomes" id="UP000297703">
    <property type="component" value="Unassembled WGS sequence"/>
</dbReference>
<proteinExistence type="predicted"/>
<keyword evidence="2" id="KW-1133">Transmembrane helix</keyword>
<protein>
    <submittedName>
        <fullName evidence="4">cAMP-specific 3',5'-cyclic phosphodiesterase 4A</fullName>
    </submittedName>
</protein>
<feature type="region of interest" description="Disordered" evidence="1">
    <location>
        <begin position="74"/>
        <end position="232"/>
    </location>
</feature>
<dbReference type="EMBL" id="QXTE01000395">
    <property type="protein sequence ID" value="TFJ98475.1"/>
    <property type="molecule type" value="Genomic_DNA"/>
</dbReference>
<feature type="compositionally biased region" description="Pro residues" evidence="1">
    <location>
        <begin position="124"/>
        <end position="134"/>
    </location>
</feature>
<feature type="compositionally biased region" description="Pro residues" evidence="1">
    <location>
        <begin position="144"/>
        <end position="154"/>
    </location>
</feature>
<organism evidence="4 5">
    <name type="scientific">Platysternon megacephalum</name>
    <name type="common">big-headed turtle</name>
    <dbReference type="NCBI Taxonomy" id="55544"/>
    <lineage>
        <taxon>Eukaryota</taxon>
        <taxon>Metazoa</taxon>
        <taxon>Chordata</taxon>
        <taxon>Craniata</taxon>
        <taxon>Vertebrata</taxon>
        <taxon>Euteleostomi</taxon>
        <taxon>Archelosauria</taxon>
        <taxon>Testudinata</taxon>
        <taxon>Testudines</taxon>
        <taxon>Cryptodira</taxon>
        <taxon>Durocryptodira</taxon>
        <taxon>Testudinoidea</taxon>
        <taxon>Platysternidae</taxon>
        <taxon>Platysternon</taxon>
    </lineage>
</organism>
<feature type="chain" id="PRO_5020023596" evidence="3">
    <location>
        <begin position="29"/>
        <end position="281"/>
    </location>
</feature>
<feature type="compositionally biased region" description="Pro residues" evidence="1">
    <location>
        <begin position="184"/>
        <end position="194"/>
    </location>
</feature>
<name>A0A4D9DLV8_9SAUR</name>
<keyword evidence="2" id="KW-0472">Membrane</keyword>
<feature type="compositionally biased region" description="Pro residues" evidence="1">
    <location>
        <begin position="164"/>
        <end position="174"/>
    </location>
</feature>
<dbReference type="AlphaFoldDB" id="A0A4D9DLV8"/>
<keyword evidence="5" id="KW-1185">Reference proteome</keyword>
<evidence type="ECO:0000256" key="1">
    <source>
        <dbReference type="SAM" id="MobiDB-lite"/>
    </source>
</evidence>
<feature type="transmembrane region" description="Helical" evidence="2">
    <location>
        <begin position="235"/>
        <end position="256"/>
    </location>
</feature>
<sequence length="281" mass="29363">MTAPPRLGAAPPLLLLLLLLLAPPPAPLSPPDQPASPALPFELPRVQICGLASADWVIELRRLWEDKEAGRIDARQGGRGLAPNPTSAPLPPHARPPIPSTARPPEPHGLTARPPEPHGLTDGPPEPHGPPARPPEPHGLTAGPPEPHGPTARPPEPHGLTDGPPEPHGPPARPPEPHGLTDGPPEPHGPPARPPEPHGPTDEALTTDPVGGPGLAPRKREGAGDGAPPGQPRPYLTAVPVLLGTSLVLLGVLTYVRCRRSRRPPHRDSGTGTLYHPCKLR</sequence>
<evidence type="ECO:0000256" key="2">
    <source>
        <dbReference type="SAM" id="Phobius"/>
    </source>
</evidence>
<accession>A0A4D9DLV8</accession>
<evidence type="ECO:0000313" key="5">
    <source>
        <dbReference type="Proteomes" id="UP000297703"/>
    </source>
</evidence>
<evidence type="ECO:0000256" key="3">
    <source>
        <dbReference type="SAM" id="SignalP"/>
    </source>
</evidence>
<reference evidence="4 5" key="2">
    <citation type="submission" date="2019-04" db="EMBL/GenBank/DDBJ databases">
        <title>The genome sequence of big-headed turtle.</title>
        <authorList>
            <person name="Gong S."/>
        </authorList>
    </citation>
    <scope>NUCLEOTIDE SEQUENCE [LARGE SCALE GENOMIC DNA]</scope>
    <source>
        <strain evidence="4">DO16091913</strain>
        <tissue evidence="4">Muscle</tissue>
    </source>
</reference>
<dbReference type="STRING" id="55544.A0A4D9DLV8"/>
<feature type="region of interest" description="Disordered" evidence="1">
    <location>
        <begin position="262"/>
        <end position="281"/>
    </location>
</feature>
<evidence type="ECO:0000313" key="4">
    <source>
        <dbReference type="EMBL" id="TFJ98475.1"/>
    </source>
</evidence>